<dbReference type="Proteomes" id="UP000482800">
    <property type="component" value="Unassembled WGS sequence"/>
</dbReference>
<dbReference type="AlphaFoldDB" id="A0A6V8K4H6"/>
<name>A0A6V8K4H6_9ACTN</name>
<evidence type="ECO:0000313" key="1">
    <source>
        <dbReference type="EMBL" id="GFJ78440.1"/>
    </source>
</evidence>
<accession>A0A6V8K4H6</accession>
<evidence type="ECO:0000313" key="2">
    <source>
        <dbReference type="Proteomes" id="UP000482800"/>
    </source>
</evidence>
<dbReference type="RefSeq" id="WP_173056214.1">
    <property type="nucleotide sequence ID" value="NZ_BAABGO010000001.1"/>
</dbReference>
<reference evidence="1 2" key="2">
    <citation type="submission" date="2020-03" db="EMBL/GenBank/DDBJ databases">
        <authorList>
            <person name="Ichikawa N."/>
            <person name="Kimura A."/>
            <person name="Kitahashi Y."/>
            <person name="Uohara A."/>
        </authorList>
    </citation>
    <scope>NUCLEOTIDE SEQUENCE [LARGE SCALE GENOMIC DNA]</scope>
    <source>
        <strain evidence="1 2">NBRC 108639</strain>
    </source>
</reference>
<reference evidence="1 2" key="1">
    <citation type="submission" date="2020-03" db="EMBL/GenBank/DDBJ databases">
        <title>Whole genome shotgun sequence of Phytohabitans houttuyneae NBRC 108639.</title>
        <authorList>
            <person name="Komaki H."/>
            <person name="Tamura T."/>
        </authorList>
    </citation>
    <scope>NUCLEOTIDE SEQUENCE [LARGE SCALE GENOMIC DNA]</scope>
    <source>
        <strain evidence="1 2">NBRC 108639</strain>
    </source>
</reference>
<dbReference type="EMBL" id="BLPF01000001">
    <property type="protein sequence ID" value="GFJ78440.1"/>
    <property type="molecule type" value="Genomic_DNA"/>
</dbReference>
<comment type="caution">
    <text evidence="1">The sequence shown here is derived from an EMBL/GenBank/DDBJ whole genome shotgun (WGS) entry which is preliminary data.</text>
</comment>
<sequence length="113" mass="12587">MAKEKFELVFLAGGLLLDVLANRLRRDPATPREAVGAAMFTLDQTFEERRGHLVDPRGVSDQIDVIKAELCSDKPHKLVLEAYLDELSGRAGADAELSEAVARLREAVRRWQS</sequence>
<protein>
    <submittedName>
        <fullName evidence="1">Uncharacterized protein</fullName>
    </submittedName>
</protein>
<proteinExistence type="predicted"/>
<organism evidence="1 2">
    <name type="scientific">Phytohabitans houttuyneae</name>
    <dbReference type="NCBI Taxonomy" id="1076126"/>
    <lineage>
        <taxon>Bacteria</taxon>
        <taxon>Bacillati</taxon>
        <taxon>Actinomycetota</taxon>
        <taxon>Actinomycetes</taxon>
        <taxon>Micromonosporales</taxon>
        <taxon>Micromonosporaceae</taxon>
    </lineage>
</organism>
<gene>
    <name evidence="1" type="ORF">Phou_026200</name>
</gene>
<keyword evidence="2" id="KW-1185">Reference proteome</keyword>